<sequence length="270" mass="31198">MMEIQGKSLEQSDNESENSAPELIEDESNRLSDDEEYPISDEDEEMNEGGMKGWAGSMAKVLSSDKSGVLSKAKKVEDVAKKKEKKSYTFEIEGETKAEDDEEKPDQKALERALEKRRHRERRENKLRVFSLRLKPSVIDLDRERTFKKIATRGVVQLFNAVKNQQSEITQKLQNTKLESKREEIIRSADNKKKFLDNLMTGPRAKSEFVDNLIKNEKKEETSSDEEEENEKESNWSALRNDFMTGKKIGWDKDDESDDEVSNEMETDSD</sequence>
<feature type="region of interest" description="Disordered" evidence="3">
    <location>
        <begin position="206"/>
        <end position="270"/>
    </location>
</feature>
<comment type="similarity">
    <text evidence="1">Belongs to the RRP15 family.</text>
</comment>
<dbReference type="GO" id="GO:0000460">
    <property type="term" value="P:maturation of 5.8S rRNA"/>
    <property type="evidence" value="ECO:0007669"/>
    <property type="project" value="TreeGrafter"/>
</dbReference>
<accession>A0A1J1HVT6</accession>
<dbReference type="Pfam" id="PF07890">
    <property type="entry name" value="Rrp15p"/>
    <property type="match status" value="1"/>
</dbReference>
<dbReference type="InterPro" id="IPR012459">
    <property type="entry name" value="Rrp15"/>
</dbReference>
<dbReference type="Proteomes" id="UP000183832">
    <property type="component" value="Unassembled WGS sequence"/>
</dbReference>
<dbReference type="STRING" id="568069.A0A1J1HVT6"/>
<dbReference type="GO" id="GO:0030687">
    <property type="term" value="C:preribosome, large subunit precursor"/>
    <property type="evidence" value="ECO:0007669"/>
    <property type="project" value="TreeGrafter"/>
</dbReference>
<evidence type="ECO:0000313" key="4">
    <source>
        <dbReference type="EMBL" id="CRK90622.1"/>
    </source>
</evidence>
<feature type="region of interest" description="Disordered" evidence="3">
    <location>
        <begin position="81"/>
        <end position="120"/>
    </location>
</feature>
<evidence type="ECO:0000256" key="3">
    <source>
        <dbReference type="SAM" id="MobiDB-lite"/>
    </source>
</evidence>
<feature type="region of interest" description="Disordered" evidence="3">
    <location>
        <begin position="1"/>
        <end position="54"/>
    </location>
</feature>
<dbReference type="PANTHER" id="PTHR13245">
    <property type="entry name" value="RRP15-LIKE PROTEIN"/>
    <property type="match status" value="1"/>
</dbReference>
<name>A0A1J1HVT6_9DIPT</name>
<evidence type="ECO:0000313" key="5">
    <source>
        <dbReference type="Proteomes" id="UP000183832"/>
    </source>
</evidence>
<dbReference type="PANTHER" id="PTHR13245:SF14">
    <property type="entry name" value="RRP15-LIKE PROTEIN"/>
    <property type="match status" value="1"/>
</dbReference>
<feature type="compositionally biased region" description="Acidic residues" evidence="3">
    <location>
        <begin position="253"/>
        <end position="270"/>
    </location>
</feature>
<feature type="compositionally biased region" description="Basic and acidic residues" evidence="3">
    <location>
        <begin position="105"/>
        <end position="114"/>
    </location>
</feature>
<organism evidence="4 5">
    <name type="scientific">Clunio marinus</name>
    <dbReference type="NCBI Taxonomy" id="568069"/>
    <lineage>
        <taxon>Eukaryota</taxon>
        <taxon>Metazoa</taxon>
        <taxon>Ecdysozoa</taxon>
        <taxon>Arthropoda</taxon>
        <taxon>Hexapoda</taxon>
        <taxon>Insecta</taxon>
        <taxon>Pterygota</taxon>
        <taxon>Neoptera</taxon>
        <taxon>Endopterygota</taxon>
        <taxon>Diptera</taxon>
        <taxon>Nematocera</taxon>
        <taxon>Chironomoidea</taxon>
        <taxon>Chironomidae</taxon>
        <taxon>Clunio</taxon>
    </lineage>
</organism>
<protein>
    <recommendedName>
        <fullName evidence="2">RRP15-like protein</fullName>
    </recommendedName>
</protein>
<feature type="compositionally biased region" description="Basic and acidic residues" evidence="3">
    <location>
        <begin position="206"/>
        <end position="222"/>
    </location>
</feature>
<dbReference type="EMBL" id="CVRI01000020">
    <property type="protein sequence ID" value="CRK90622.1"/>
    <property type="molecule type" value="Genomic_DNA"/>
</dbReference>
<dbReference type="GO" id="GO:0000470">
    <property type="term" value="P:maturation of LSU-rRNA"/>
    <property type="evidence" value="ECO:0007669"/>
    <property type="project" value="TreeGrafter"/>
</dbReference>
<proteinExistence type="inferred from homology"/>
<keyword evidence="5" id="KW-1185">Reference proteome</keyword>
<reference evidence="4 5" key="1">
    <citation type="submission" date="2015-04" db="EMBL/GenBank/DDBJ databases">
        <authorList>
            <person name="Syromyatnikov M.Y."/>
            <person name="Popov V.N."/>
        </authorList>
    </citation>
    <scope>NUCLEOTIDE SEQUENCE [LARGE SCALE GENOMIC DNA]</scope>
</reference>
<evidence type="ECO:0000256" key="1">
    <source>
        <dbReference type="ARBA" id="ARBA00007462"/>
    </source>
</evidence>
<evidence type="ECO:0000256" key="2">
    <source>
        <dbReference type="ARBA" id="ARBA00017475"/>
    </source>
</evidence>
<feature type="compositionally biased region" description="Acidic residues" evidence="3">
    <location>
        <begin position="33"/>
        <end position="47"/>
    </location>
</feature>
<dbReference type="AlphaFoldDB" id="A0A1J1HVT6"/>
<gene>
    <name evidence="4" type="primary">putative RRP15-like protein</name>
    <name evidence="4" type="ORF">CLUMA_CG004324</name>
</gene>
<dbReference type="OrthoDB" id="20949at2759"/>